<dbReference type="GO" id="GO:0051539">
    <property type="term" value="F:4 iron, 4 sulfur cluster binding"/>
    <property type="evidence" value="ECO:0007669"/>
    <property type="project" value="TreeGrafter"/>
</dbReference>
<dbReference type="GO" id="GO:0005737">
    <property type="term" value="C:cytoplasm"/>
    <property type="evidence" value="ECO:0007669"/>
    <property type="project" value="TreeGrafter"/>
</dbReference>
<gene>
    <name evidence="1" type="ORF">ACD_78C00240G0004</name>
</gene>
<dbReference type="InterPro" id="IPR058240">
    <property type="entry name" value="rSAM_sf"/>
</dbReference>
<reference evidence="1" key="1">
    <citation type="journal article" date="2012" name="Science">
        <title>Fermentation, hydrogen, and sulfur metabolism in multiple uncultivated bacterial phyla.</title>
        <authorList>
            <person name="Wrighton K.C."/>
            <person name="Thomas B.C."/>
            <person name="Sharon I."/>
            <person name="Miller C.S."/>
            <person name="Castelle C.J."/>
            <person name="VerBerkmoes N.C."/>
            <person name="Wilkins M.J."/>
            <person name="Hettich R.L."/>
            <person name="Lipton M.S."/>
            <person name="Williams K.H."/>
            <person name="Long P.E."/>
            <person name="Banfield J.F."/>
        </authorList>
    </citation>
    <scope>NUCLEOTIDE SEQUENCE [LARGE SCALE GENOMIC DNA]</scope>
</reference>
<sequence>MFFYLHIPFCRQKCQYCKFALTPRFNALKVRTYIDVLKKEMWSFFAENPVVSIETIYFGGGTPSILTSGQVSEILGIFQIQKGFVDISEITLESNPEDITDEYL</sequence>
<evidence type="ECO:0008006" key="2">
    <source>
        <dbReference type="Google" id="ProtNLM"/>
    </source>
</evidence>
<proteinExistence type="predicted"/>
<dbReference type="InterPro" id="IPR034505">
    <property type="entry name" value="Coproporphyrinogen-III_oxidase"/>
</dbReference>
<accession>K1XXY9</accession>
<organism evidence="1">
    <name type="scientific">uncultured bacterium</name>
    <name type="common">gcode 4</name>
    <dbReference type="NCBI Taxonomy" id="1234023"/>
    <lineage>
        <taxon>Bacteria</taxon>
        <taxon>environmental samples</taxon>
    </lineage>
</organism>
<dbReference type="PANTHER" id="PTHR13932">
    <property type="entry name" value="COPROPORPHYRINIGEN III OXIDASE"/>
    <property type="match status" value="1"/>
</dbReference>
<name>K1XXY9_9BACT</name>
<dbReference type="EMBL" id="AMFJ01034240">
    <property type="protein sequence ID" value="EKD29856.1"/>
    <property type="molecule type" value="Genomic_DNA"/>
</dbReference>
<dbReference type="GO" id="GO:0006779">
    <property type="term" value="P:porphyrin-containing compound biosynthetic process"/>
    <property type="evidence" value="ECO:0007669"/>
    <property type="project" value="TreeGrafter"/>
</dbReference>
<dbReference type="SUPFAM" id="SSF102114">
    <property type="entry name" value="Radical SAM enzymes"/>
    <property type="match status" value="1"/>
</dbReference>
<dbReference type="AlphaFoldDB" id="K1XXY9"/>
<evidence type="ECO:0000313" key="1">
    <source>
        <dbReference type="EMBL" id="EKD29856.1"/>
    </source>
</evidence>
<feature type="non-terminal residue" evidence="1">
    <location>
        <position position="104"/>
    </location>
</feature>
<dbReference type="PANTHER" id="PTHR13932:SF5">
    <property type="entry name" value="RADICAL S-ADENOSYL METHIONINE DOMAIN-CONTAINING PROTEIN 1, MITOCHONDRIAL"/>
    <property type="match status" value="1"/>
</dbReference>
<comment type="caution">
    <text evidence="1">The sequence shown here is derived from an EMBL/GenBank/DDBJ whole genome shotgun (WGS) entry which is preliminary data.</text>
</comment>
<protein>
    <recommendedName>
        <fullName evidence="2">Coproporphyrinogen III oxidase</fullName>
    </recommendedName>
</protein>